<feature type="transmembrane region" description="Helical" evidence="1">
    <location>
        <begin position="12"/>
        <end position="37"/>
    </location>
</feature>
<dbReference type="EMBL" id="NCKU01002201">
    <property type="protein sequence ID" value="RWS10157.1"/>
    <property type="molecule type" value="Genomic_DNA"/>
</dbReference>
<keyword evidence="3" id="KW-1185">Reference proteome</keyword>
<keyword evidence="1" id="KW-0472">Membrane</keyword>
<proteinExistence type="predicted"/>
<evidence type="ECO:0000313" key="3">
    <source>
        <dbReference type="Proteomes" id="UP000285301"/>
    </source>
</evidence>
<comment type="caution">
    <text evidence="2">The sequence shown here is derived from an EMBL/GenBank/DDBJ whole genome shotgun (WGS) entry which is preliminary data.</text>
</comment>
<organism evidence="2 3">
    <name type="scientific">Dinothrombium tinctorium</name>
    <dbReference type="NCBI Taxonomy" id="1965070"/>
    <lineage>
        <taxon>Eukaryota</taxon>
        <taxon>Metazoa</taxon>
        <taxon>Ecdysozoa</taxon>
        <taxon>Arthropoda</taxon>
        <taxon>Chelicerata</taxon>
        <taxon>Arachnida</taxon>
        <taxon>Acari</taxon>
        <taxon>Acariformes</taxon>
        <taxon>Trombidiformes</taxon>
        <taxon>Prostigmata</taxon>
        <taxon>Anystina</taxon>
        <taxon>Parasitengona</taxon>
        <taxon>Trombidioidea</taxon>
        <taxon>Trombidiidae</taxon>
        <taxon>Dinothrombium</taxon>
    </lineage>
</organism>
<dbReference type="Proteomes" id="UP000285301">
    <property type="component" value="Unassembled WGS sequence"/>
</dbReference>
<protein>
    <submittedName>
        <fullName evidence="2">XK-related domain containing protein 2-like protein</fullName>
    </submittedName>
</protein>
<evidence type="ECO:0000313" key="2">
    <source>
        <dbReference type="EMBL" id="RWS10157.1"/>
    </source>
</evidence>
<sequence>MMFNLKRPAVRPIVFLLTILIENALLSFVWFHCYTTIDGKSFSNQTTNLIYIIAAATIAGVLFLSLYLCCKPDKTDLCVLYHIETDGRRQCLNESDLRAFNSTRYGIYYHFCSLIFRLESSGDIRSSIAELRRRQLI</sequence>
<evidence type="ECO:0000256" key="1">
    <source>
        <dbReference type="SAM" id="Phobius"/>
    </source>
</evidence>
<keyword evidence="1" id="KW-1133">Transmembrane helix</keyword>
<reference evidence="2 3" key="1">
    <citation type="journal article" date="2018" name="Gigascience">
        <title>Genomes of trombidid mites reveal novel predicted allergens and laterally-transferred genes associated with secondary metabolism.</title>
        <authorList>
            <person name="Dong X."/>
            <person name="Chaisiri K."/>
            <person name="Xia D."/>
            <person name="Armstrong S.D."/>
            <person name="Fang Y."/>
            <person name="Donnelly M.J."/>
            <person name="Kadowaki T."/>
            <person name="McGarry J.W."/>
            <person name="Darby A.C."/>
            <person name="Makepeace B.L."/>
        </authorList>
    </citation>
    <scope>NUCLEOTIDE SEQUENCE [LARGE SCALE GENOMIC DNA]</scope>
    <source>
        <strain evidence="2">UoL-WK</strain>
    </source>
</reference>
<keyword evidence="1" id="KW-0812">Transmembrane</keyword>
<feature type="transmembrane region" description="Helical" evidence="1">
    <location>
        <begin position="49"/>
        <end position="70"/>
    </location>
</feature>
<gene>
    <name evidence="2" type="ORF">B4U79_12786</name>
</gene>
<dbReference type="AlphaFoldDB" id="A0A3S3S4A1"/>
<name>A0A3S3S4A1_9ACAR</name>
<accession>A0A3S3S4A1</accession>